<evidence type="ECO:0000256" key="2">
    <source>
        <dbReference type="ARBA" id="ARBA00022723"/>
    </source>
</evidence>
<keyword evidence="3 5" id="KW-0547">Nucleotide-binding</keyword>
<dbReference type="SMART" id="SM00471">
    <property type="entry name" value="HDc"/>
    <property type="match status" value="1"/>
</dbReference>
<feature type="site" description="Appears to be important in orienting the phosphate for catalysis" evidence="5">
    <location>
        <position position="16"/>
    </location>
</feature>
<feature type="binding site" evidence="5">
    <location>
        <begin position="16"/>
        <end position="17"/>
    </location>
    <ligand>
        <name>substrate</name>
    </ligand>
</feature>
<dbReference type="PROSITE" id="PS51831">
    <property type="entry name" value="HD"/>
    <property type="match status" value="1"/>
</dbReference>
<dbReference type="SUPFAM" id="SSF109604">
    <property type="entry name" value="HD-domain/PDEase-like"/>
    <property type="match status" value="1"/>
</dbReference>
<dbReference type="NCBIfam" id="NF003009">
    <property type="entry name" value="PRK03826.1"/>
    <property type="match status" value="1"/>
</dbReference>
<comment type="cofactor">
    <cofactor evidence="5">
        <name>a divalent metal cation</name>
        <dbReference type="ChEBI" id="CHEBI:60240"/>
    </cofactor>
</comment>
<reference evidence="8" key="1">
    <citation type="submission" date="2017-08" db="EMBL/GenBank/DDBJ databases">
        <title>Direct submision.</title>
        <authorList>
            <person name="Kim S.-J."/>
            <person name="Rhee S.-K."/>
        </authorList>
    </citation>
    <scope>NUCLEOTIDE SEQUENCE [LARGE SCALE GENOMIC DNA]</scope>
    <source>
        <strain evidence="8">GI5</strain>
    </source>
</reference>
<evidence type="ECO:0000259" key="6">
    <source>
        <dbReference type="PROSITE" id="PS51831"/>
    </source>
</evidence>
<dbReference type="Proteomes" id="UP000235116">
    <property type="component" value="Chromosome"/>
</dbReference>
<accession>A0A2K9LKT2</accession>
<sequence>MHHFFAYISKLKYIVRWGLKRNVENENVKEHSFDVATIAHALALIRNCYFGGKLDANQIAVIAMYHDASEVLTGDLPGPIKYFNPTIAEAYKEVEKAAKTKLLTMLPDELQADYAPLIQDHLLPTDTRKLLKAADVLSAYIKCIQEVESNNHEFQVAKQRVEGMLGEYDLPEVAYFMEKFLPSFRLTLDELG</sequence>
<dbReference type="InterPro" id="IPR003607">
    <property type="entry name" value="HD/PDEase_dom"/>
</dbReference>
<evidence type="ECO:0000256" key="1">
    <source>
        <dbReference type="ARBA" id="ARBA00022490"/>
    </source>
</evidence>
<dbReference type="GO" id="GO:0046872">
    <property type="term" value="F:metal ion binding"/>
    <property type="evidence" value="ECO:0007669"/>
    <property type="project" value="UniProtKB-KW"/>
</dbReference>
<evidence type="ECO:0000256" key="5">
    <source>
        <dbReference type="HAMAP-Rule" id="MF_01100"/>
    </source>
</evidence>
<dbReference type="KEGG" id="kak:Kalk_02560"/>
<dbReference type="GO" id="GO:0005737">
    <property type="term" value="C:cytoplasm"/>
    <property type="evidence" value="ECO:0007669"/>
    <property type="project" value="UniProtKB-SubCell"/>
</dbReference>
<protein>
    <submittedName>
        <fullName evidence="7">5'-deoxynucleotidase</fullName>
    </submittedName>
</protein>
<evidence type="ECO:0000313" key="8">
    <source>
        <dbReference type="Proteomes" id="UP000235116"/>
    </source>
</evidence>
<dbReference type="EMBL" id="CP022684">
    <property type="protein sequence ID" value="AUM11374.1"/>
    <property type="molecule type" value="Genomic_DNA"/>
</dbReference>
<dbReference type="GO" id="GO:0002953">
    <property type="term" value="F:5'-deoxynucleotidase activity"/>
    <property type="evidence" value="ECO:0007669"/>
    <property type="project" value="UniProtKB-EC"/>
</dbReference>
<feature type="binding site" evidence="5">
    <location>
        <position position="66"/>
    </location>
    <ligand>
        <name>a divalent metal cation</name>
        <dbReference type="ChEBI" id="CHEBI:60240"/>
    </ligand>
</feature>
<comment type="function">
    <text evidence="5">Catalyzes the strictly specific dephosphorylation of 2'-deoxyribonucleoside 5'-monophosphates.</text>
</comment>
<feature type="domain" description="HD" evidence="6">
    <location>
        <begin position="28"/>
        <end position="140"/>
    </location>
</feature>
<dbReference type="InterPro" id="IPR022971">
    <property type="entry name" value="YfbR"/>
</dbReference>
<organism evidence="7 8">
    <name type="scientific">Ketobacter alkanivorans</name>
    <dbReference type="NCBI Taxonomy" id="1917421"/>
    <lineage>
        <taxon>Bacteria</taxon>
        <taxon>Pseudomonadati</taxon>
        <taxon>Pseudomonadota</taxon>
        <taxon>Gammaproteobacteria</taxon>
        <taxon>Pseudomonadales</taxon>
        <taxon>Ketobacteraceae</taxon>
        <taxon>Ketobacter</taxon>
    </lineage>
</organism>
<keyword evidence="8" id="KW-1185">Reference proteome</keyword>
<dbReference type="InterPro" id="IPR006674">
    <property type="entry name" value="HD_domain"/>
</dbReference>
<keyword evidence="2 5" id="KW-0479">Metal-binding</keyword>
<feature type="binding site" evidence="5">
    <location>
        <position position="135"/>
    </location>
    <ligand>
        <name>a divalent metal cation</name>
        <dbReference type="ChEBI" id="CHEBI:60240"/>
    </ligand>
</feature>
<proteinExistence type="inferred from homology"/>
<feature type="binding site" evidence="5">
    <location>
        <position position="135"/>
    </location>
    <ligand>
        <name>substrate</name>
    </ligand>
</feature>
<evidence type="ECO:0000256" key="4">
    <source>
        <dbReference type="ARBA" id="ARBA00022801"/>
    </source>
</evidence>
<dbReference type="HAMAP" id="MF_01100">
    <property type="entry name" value="5DNU"/>
    <property type="match status" value="1"/>
</dbReference>
<feature type="binding site" evidence="5">
    <location>
        <position position="31"/>
    </location>
    <ligand>
        <name>a divalent metal cation</name>
        <dbReference type="ChEBI" id="CHEBI:60240"/>
    </ligand>
</feature>
<comment type="subunit">
    <text evidence="5">Homodimer.</text>
</comment>
<comment type="caution">
    <text evidence="5">Lacks conserved residue(s) required for the propagation of feature annotation.</text>
</comment>
<gene>
    <name evidence="7" type="ORF">Kalk_02560</name>
</gene>
<comment type="catalytic activity">
    <reaction evidence="5">
        <text>a 2'-deoxyribonucleoside 5'-phosphate + H2O = a 2'-deoxyribonucleoside + phosphate</text>
        <dbReference type="Rhea" id="RHEA:36167"/>
        <dbReference type="ChEBI" id="CHEBI:15377"/>
        <dbReference type="ChEBI" id="CHEBI:18274"/>
        <dbReference type="ChEBI" id="CHEBI:43474"/>
        <dbReference type="ChEBI" id="CHEBI:65317"/>
        <dbReference type="EC" id="3.1.3.89"/>
    </reaction>
</comment>
<comment type="subcellular location">
    <subcellularLocation>
        <location evidence="5">Cytoplasm</location>
    </subcellularLocation>
</comment>
<dbReference type="GO" id="GO:0000166">
    <property type="term" value="F:nucleotide binding"/>
    <property type="evidence" value="ECO:0007669"/>
    <property type="project" value="UniProtKB-KW"/>
</dbReference>
<dbReference type="AlphaFoldDB" id="A0A2K9LKT2"/>
<keyword evidence="1 5" id="KW-0963">Cytoplasm</keyword>
<comment type="similarity">
    <text evidence="5">Belongs to the 5DNU family.</text>
</comment>
<feature type="binding site" evidence="5">
    <location>
        <position position="67"/>
    </location>
    <ligand>
        <name>substrate</name>
    </ligand>
</feature>
<dbReference type="Gene3D" id="1.10.3210.10">
    <property type="entry name" value="Hypothetical protein af1432"/>
    <property type="match status" value="1"/>
</dbReference>
<name>A0A2K9LKT2_9GAMM</name>
<dbReference type="Pfam" id="PF12917">
    <property type="entry name" value="YfbR-like"/>
    <property type="match status" value="1"/>
</dbReference>
<dbReference type="OrthoDB" id="9812744at2"/>
<evidence type="ECO:0000256" key="3">
    <source>
        <dbReference type="ARBA" id="ARBA00022741"/>
    </source>
</evidence>
<evidence type="ECO:0000313" key="7">
    <source>
        <dbReference type="EMBL" id="AUM11374.1"/>
    </source>
</evidence>
<feature type="binding site" evidence="5">
    <location>
        <position position="31"/>
    </location>
    <ligand>
        <name>substrate</name>
    </ligand>
</feature>
<feature type="binding site" evidence="5">
    <location>
        <position position="67"/>
    </location>
    <ligand>
        <name>a divalent metal cation</name>
        <dbReference type="ChEBI" id="CHEBI:60240"/>
    </ligand>
</feature>
<dbReference type="RefSeq" id="WP_101892714.1">
    <property type="nucleotide sequence ID" value="NZ_CP022684.1"/>
</dbReference>
<keyword evidence="4 5" id="KW-0378">Hydrolase</keyword>